<evidence type="ECO:0000313" key="1">
    <source>
        <dbReference type="EMBL" id="GHD05056.1"/>
    </source>
</evidence>
<gene>
    <name evidence="1" type="ORF">GCM10007320_66620</name>
</gene>
<proteinExistence type="predicted"/>
<dbReference type="Proteomes" id="UP000626210">
    <property type="component" value="Unassembled WGS sequence"/>
</dbReference>
<accession>A0ABQ3GHW9</accession>
<evidence type="ECO:0000313" key="2">
    <source>
        <dbReference type="Proteomes" id="UP000626210"/>
    </source>
</evidence>
<comment type="caution">
    <text evidence="1">The sequence shown here is derived from an EMBL/GenBank/DDBJ whole genome shotgun (WGS) entry which is preliminary data.</text>
</comment>
<protein>
    <recommendedName>
        <fullName evidence="3">Helix-turn-helix domain-containing protein</fullName>
    </recommendedName>
</protein>
<sequence length="274" mass="29701">MRNVLRQGDAQARALFSYFGGAVRPMLFMRSATHIRMLFRSHAADCHARTPGTLAGHMASLRAVGDLSSPLHSAWSVKGLRHEVRPMQWAAERTMGATSVDCAVVAMLQGDRREPGSHMKDRSLTSPTARVSDRELRGAAAGPYASTAQSVTLVRSGAQLLRERIEAADMVTTHEAARLVGTSAVAIIAWIKAGRCIGVSNLRRGFKLPSWQFEPEIWPLLQPLAECLGTRDGWQLLSFLETPSMALNGTTPRLALEQGMPGSRILALAAADAH</sequence>
<organism evidence="1 2">
    <name type="scientific">Pseudorhodoferax aquiterrae</name>
    <dbReference type="NCBI Taxonomy" id="747304"/>
    <lineage>
        <taxon>Bacteria</taxon>
        <taxon>Pseudomonadati</taxon>
        <taxon>Pseudomonadota</taxon>
        <taxon>Betaproteobacteria</taxon>
        <taxon>Burkholderiales</taxon>
        <taxon>Comamonadaceae</taxon>
    </lineage>
</organism>
<name>A0ABQ3GHW9_9BURK</name>
<keyword evidence="2" id="KW-1185">Reference proteome</keyword>
<reference evidence="2" key="1">
    <citation type="journal article" date="2019" name="Int. J. Syst. Evol. Microbiol.">
        <title>The Global Catalogue of Microorganisms (GCM) 10K type strain sequencing project: providing services to taxonomists for standard genome sequencing and annotation.</title>
        <authorList>
            <consortium name="The Broad Institute Genomics Platform"/>
            <consortium name="The Broad Institute Genome Sequencing Center for Infectious Disease"/>
            <person name="Wu L."/>
            <person name="Ma J."/>
        </authorList>
    </citation>
    <scope>NUCLEOTIDE SEQUENCE [LARGE SCALE GENOMIC DNA]</scope>
    <source>
        <strain evidence="2">KCTC 23314</strain>
    </source>
</reference>
<evidence type="ECO:0008006" key="3">
    <source>
        <dbReference type="Google" id="ProtNLM"/>
    </source>
</evidence>
<dbReference type="EMBL" id="BMYK01000062">
    <property type="protein sequence ID" value="GHD05056.1"/>
    <property type="molecule type" value="Genomic_DNA"/>
</dbReference>